<evidence type="ECO:0000256" key="3">
    <source>
        <dbReference type="ARBA" id="ARBA00023125"/>
    </source>
</evidence>
<accession>A0A2L2TD74</accession>
<dbReference type="InterPro" id="IPR050987">
    <property type="entry name" value="AtrR-like"/>
</dbReference>
<sequence length="667" mass="74012">MSQTPPQTQRRLRGPQKSKACDSCKSRKIRCSGTERRLSLWTSQDPTEEEWYTFACPRLQCSSDILQVDKSLILGNATTFGSVEPPKPGFSPESSTTGQCCENKGILQFTEGDIFIDRILFGMPSNDGPGMEQRFSLKGIGLLSGTSRVTFFSDSRLETLSAKLQNNKIDDLMRRISSIIKNKVKPTSSISAVYIQEQGLPLVDSATAAKYIMIYYDRVHPLFPYLDRESFDTTIATGNLTSILSNDSAFSALYHSVLALGCLHDGGGSFEPGKGKAWELFSVALPLLPDIQKCGKSLVALQAMTAAAVYALGIPCLSIEEKIITDAARMAQDLAPVLSKGPFAKSFYRVFWVLYAIEKMSSFHFGRNSVFIDANIVTPLPHVPESNFGTFNWALAIARHCRLLSRALTTLFSPGICGKGPRYFLSNISQLEQDLEQWRMSIYEDLRPAPSYQPHMYRRPVKGSIAIWVNYLYYSFKLILLRSRLQINGDSENDLSKPSYREQLIVISRCILEITTYIDVEPSTPLWILAGIPICALFVLFDHVISDPKSPDTRSNLALLDIAGGHFSRIEFASGGSLPGSLISEFTYIAREYINQLTSRAETTSIPTLATQNTGQTTQPLTPPTPQAMMQGTAPLISPFYAPVETLWDHGNDSFFGIDVMDIFSNL</sequence>
<dbReference type="PANTHER" id="PTHR46910">
    <property type="entry name" value="TRANSCRIPTION FACTOR PDR1"/>
    <property type="match status" value="1"/>
</dbReference>
<keyword evidence="3" id="KW-0238">DNA-binding</keyword>
<evidence type="ECO:0000256" key="4">
    <source>
        <dbReference type="ARBA" id="ARBA00023163"/>
    </source>
</evidence>
<dbReference type="GO" id="GO:0008270">
    <property type="term" value="F:zinc ion binding"/>
    <property type="evidence" value="ECO:0007669"/>
    <property type="project" value="InterPro"/>
</dbReference>
<keyword evidence="2" id="KW-0805">Transcription regulation</keyword>
<evidence type="ECO:0000256" key="5">
    <source>
        <dbReference type="ARBA" id="ARBA00023242"/>
    </source>
</evidence>
<dbReference type="InterPro" id="IPR007219">
    <property type="entry name" value="XnlR_reg_dom"/>
</dbReference>
<dbReference type="CDD" id="cd00067">
    <property type="entry name" value="GAL4"/>
    <property type="match status" value="1"/>
</dbReference>
<keyword evidence="4" id="KW-0804">Transcription</keyword>
<evidence type="ECO:0000256" key="1">
    <source>
        <dbReference type="ARBA" id="ARBA00004123"/>
    </source>
</evidence>
<dbReference type="GO" id="GO:0000981">
    <property type="term" value="F:DNA-binding transcription factor activity, RNA polymerase II-specific"/>
    <property type="evidence" value="ECO:0007669"/>
    <property type="project" value="InterPro"/>
</dbReference>
<dbReference type="Proteomes" id="UP000245910">
    <property type="component" value="Chromosome III"/>
</dbReference>
<dbReference type="GO" id="GO:0003677">
    <property type="term" value="F:DNA binding"/>
    <property type="evidence" value="ECO:0007669"/>
    <property type="project" value="UniProtKB-KW"/>
</dbReference>
<dbReference type="STRING" id="56646.A0A2L2TD74"/>
<organism evidence="8 9">
    <name type="scientific">Fusarium venenatum</name>
    <dbReference type="NCBI Taxonomy" id="56646"/>
    <lineage>
        <taxon>Eukaryota</taxon>
        <taxon>Fungi</taxon>
        <taxon>Dikarya</taxon>
        <taxon>Ascomycota</taxon>
        <taxon>Pezizomycotina</taxon>
        <taxon>Sordariomycetes</taxon>
        <taxon>Hypocreomycetidae</taxon>
        <taxon>Hypocreales</taxon>
        <taxon>Nectriaceae</taxon>
        <taxon>Fusarium</taxon>
    </lineage>
</organism>
<dbReference type="CDD" id="cd12148">
    <property type="entry name" value="fungal_TF_MHR"/>
    <property type="match status" value="1"/>
</dbReference>
<proteinExistence type="predicted"/>
<dbReference type="GO" id="GO:0006351">
    <property type="term" value="P:DNA-templated transcription"/>
    <property type="evidence" value="ECO:0007669"/>
    <property type="project" value="InterPro"/>
</dbReference>
<dbReference type="Pfam" id="PF04082">
    <property type="entry name" value="Fungal_trans"/>
    <property type="match status" value="1"/>
</dbReference>
<feature type="region of interest" description="Disordered" evidence="6">
    <location>
        <begin position="1"/>
        <end position="21"/>
    </location>
</feature>
<dbReference type="PANTHER" id="PTHR46910:SF37">
    <property type="entry name" value="ZN(II)2CYS6 TRANSCRIPTION FACTOR (EUROFUNG)"/>
    <property type="match status" value="1"/>
</dbReference>
<evidence type="ECO:0000259" key="7">
    <source>
        <dbReference type="Pfam" id="PF04082"/>
    </source>
</evidence>
<dbReference type="GO" id="GO:0005634">
    <property type="term" value="C:nucleus"/>
    <property type="evidence" value="ECO:0007669"/>
    <property type="project" value="UniProtKB-SubCell"/>
</dbReference>
<dbReference type="AlphaFoldDB" id="A0A2L2TD74"/>
<protein>
    <recommendedName>
        <fullName evidence="7">Xylanolytic transcriptional activator regulatory domain-containing protein</fullName>
    </recommendedName>
</protein>
<evidence type="ECO:0000256" key="2">
    <source>
        <dbReference type="ARBA" id="ARBA00023015"/>
    </source>
</evidence>
<evidence type="ECO:0000313" key="9">
    <source>
        <dbReference type="Proteomes" id="UP000245910"/>
    </source>
</evidence>
<name>A0A2L2TD74_9HYPO</name>
<keyword evidence="9" id="KW-1185">Reference proteome</keyword>
<reference evidence="9" key="1">
    <citation type="submission" date="2014-10" db="EMBL/GenBank/DDBJ databases">
        <authorList>
            <person name="King R."/>
        </authorList>
    </citation>
    <scope>NUCLEOTIDE SEQUENCE [LARGE SCALE GENOMIC DNA]</scope>
    <source>
        <strain evidence="9">A3/5</strain>
    </source>
</reference>
<keyword evidence="5" id="KW-0539">Nucleus</keyword>
<dbReference type="InterPro" id="IPR001138">
    <property type="entry name" value="Zn2Cys6_DnaBD"/>
</dbReference>
<dbReference type="EMBL" id="LN649231">
    <property type="protein sequence ID" value="CEI67909.1"/>
    <property type="molecule type" value="Genomic_DNA"/>
</dbReference>
<comment type="subcellular location">
    <subcellularLocation>
        <location evidence="1">Nucleus</location>
    </subcellularLocation>
</comment>
<evidence type="ECO:0000256" key="6">
    <source>
        <dbReference type="SAM" id="MobiDB-lite"/>
    </source>
</evidence>
<evidence type="ECO:0000313" key="8">
    <source>
        <dbReference type="EMBL" id="CEI67909.1"/>
    </source>
</evidence>
<feature type="domain" description="Xylanolytic transcriptional activator regulatory" evidence="7">
    <location>
        <begin position="212"/>
        <end position="439"/>
    </location>
</feature>